<dbReference type="Proteomes" id="UP000053477">
    <property type="component" value="Unassembled WGS sequence"/>
</dbReference>
<reference evidence="1 2" key="1">
    <citation type="submission" date="2015-04" db="EMBL/GenBank/DDBJ databases">
        <title>Complete genome sequence of Schizopora paradoxa KUC8140, a cosmopolitan wood degrader in East Asia.</title>
        <authorList>
            <consortium name="DOE Joint Genome Institute"/>
            <person name="Min B."/>
            <person name="Park H."/>
            <person name="Jang Y."/>
            <person name="Kim J.-J."/>
            <person name="Kim K.H."/>
            <person name="Pangilinan J."/>
            <person name="Lipzen A."/>
            <person name="Riley R."/>
            <person name="Grigoriev I.V."/>
            <person name="Spatafora J.W."/>
            <person name="Choi I.-G."/>
        </authorList>
    </citation>
    <scope>NUCLEOTIDE SEQUENCE [LARGE SCALE GENOMIC DNA]</scope>
    <source>
        <strain evidence="1 2">KUC8140</strain>
    </source>
</reference>
<dbReference type="InParanoid" id="A0A0H2RLX3"/>
<dbReference type="EMBL" id="KQ086027">
    <property type="protein sequence ID" value="KLO10433.1"/>
    <property type="molecule type" value="Genomic_DNA"/>
</dbReference>
<dbReference type="Gene3D" id="3.90.1140.10">
    <property type="entry name" value="Cyclic phosphodiesterase"/>
    <property type="match status" value="1"/>
</dbReference>
<organism evidence="1 2">
    <name type="scientific">Schizopora paradoxa</name>
    <dbReference type="NCBI Taxonomy" id="27342"/>
    <lineage>
        <taxon>Eukaryota</taxon>
        <taxon>Fungi</taxon>
        <taxon>Dikarya</taxon>
        <taxon>Basidiomycota</taxon>
        <taxon>Agaricomycotina</taxon>
        <taxon>Agaricomycetes</taxon>
        <taxon>Hymenochaetales</taxon>
        <taxon>Schizoporaceae</taxon>
        <taxon>Schizopora</taxon>
    </lineage>
</organism>
<keyword evidence="2" id="KW-1185">Reference proteome</keyword>
<evidence type="ECO:0000313" key="2">
    <source>
        <dbReference type="Proteomes" id="UP000053477"/>
    </source>
</evidence>
<dbReference type="AlphaFoldDB" id="A0A0H2RLX3"/>
<accession>A0A0H2RLX3</accession>
<protein>
    <submittedName>
        <fullName evidence="1">Uncharacterized protein</fullName>
    </submittedName>
</protein>
<evidence type="ECO:0000313" key="1">
    <source>
        <dbReference type="EMBL" id="KLO10433.1"/>
    </source>
</evidence>
<gene>
    <name evidence="1" type="ORF">SCHPADRAFT_521926</name>
</gene>
<proteinExistence type="predicted"/>
<sequence>MGIALWLIPPEYKRREFKQIMDNPMRFGAIAPLAYFDPRITLAHIDSEDPFCVEKLRKAISKIGKTSVRVDFKDIYTKTSFFGSCFLQARKFHEENKRDVEKSRLLVPRVSSSFSLLCSKS</sequence>
<name>A0A0H2RLX3_9AGAM</name>